<accession>A0A7J6X337</accession>
<comment type="caution">
    <text evidence="10">The sequence shown here is derived from an EMBL/GenBank/DDBJ whole genome shotgun (WGS) entry which is preliminary data.</text>
</comment>
<evidence type="ECO:0000259" key="9">
    <source>
        <dbReference type="Pfam" id="PF00759"/>
    </source>
</evidence>
<gene>
    <name evidence="10" type="ORF">FRX31_006650</name>
</gene>
<keyword evidence="11" id="KW-1185">Reference proteome</keyword>
<evidence type="ECO:0000256" key="8">
    <source>
        <dbReference type="ARBA" id="ARBA00023326"/>
    </source>
</evidence>
<dbReference type="PANTHER" id="PTHR22298">
    <property type="entry name" value="ENDO-1,4-BETA-GLUCANASE"/>
    <property type="match status" value="1"/>
</dbReference>
<dbReference type="EC" id="3.2.1.4" evidence="3"/>
<evidence type="ECO:0000256" key="7">
    <source>
        <dbReference type="ARBA" id="ARBA00023295"/>
    </source>
</evidence>
<evidence type="ECO:0000256" key="5">
    <source>
        <dbReference type="ARBA" id="ARBA00023001"/>
    </source>
</evidence>
<evidence type="ECO:0000313" key="11">
    <source>
        <dbReference type="Proteomes" id="UP000554482"/>
    </source>
</evidence>
<dbReference type="GO" id="GO:0030245">
    <property type="term" value="P:cellulose catabolic process"/>
    <property type="evidence" value="ECO:0007669"/>
    <property type="project" value="UniProtKB-KW"/>
</dbReference>
<dbReference type="Gene3D" id="1.50.10.10">
    <property type="match status" value="2"/>
</dbReference>
<keyword evidence="5" id="KW-0136">Cellulose degradation</keyword>
<keyword evidence="6" id="KW-0119">Carbohydrate metabolism</keyword>
<feature type="domain" description="Glycoside hydrolase family 9" evidence="9">
    <location>
        <begin position="105"/>
        <end position="135"/>
    </location>
</feature>
<proteinExistence type="inferred from homology"/>
<dbReference type="EMBL" id="JABWDY010006321">
    <property type="protein sequence ID" value="KAF5203763.1"/>
    <property type="molecule type" value="Genomic_DNA"/>
</dbReference>
<evidence type="ECO:0000256" key="4">
    <source>
        <dbReference type="ARBA" id="ARBA00022801"/>
    </source>
</evidence>
<dbReference type="GO" id="GO:0008810">
    <property type="term" value="F:cellulase activity"/>
    <property type="evidence" value="ECO:0007669"/>
    <property type="project" value="UniProtKB-EC"/>
</dbReference>
<protein>
    <recommendedName>
        <fullName evidence="3">cellulase</fullName>
        <ecNumber evidence="3">3.2.1.4</ecNumber>
    </recommendedName>
</protein>
<evidence type="ECO:0000256" key="6">
    <source>
        <dbReference type="ARBA" id="ARBA00023277"/>
    </source>
</evidence>
<dbReference type="AlphaFoldDB" id="A0A7J6X337"/>
<sequence>MTSYFATEVVAAFAASAITFKNSNPTYSSLLLTHAQQLFEFVKNHHRHYSDSVPDVKTFYESRDEQDELLWAALWLLRATSNTSYYGGYVDAYSGTGWIRSGVVTPDELIAYAKSQVEYILGANPKGMSFMVGYGLD</sequence>
<dbReference type="OrthoDB" id="10257085at2759"/>
<name>A0A7J6X337_THATH</name>
<dbReference type="Pfam" id="PF00759">
    <property type="entry name" value="Glyco_hydro_9"/>
    <property type="match status" value="2"/>
</dbReference>
<evidence type="ECO:0000256" key="1">
    <source>
        <dbReference type="ARBA" id="ARBA00000966"/>
    </source>
</evidence>
<dbReference type="InterPro" id="IPR008928">
    <property type="entry name" value="6-hairpin_glycosidase_sf"/>
</dbReference>
<dbReference type="InterPro" id="IPR001701">
    <property type="entry name" value="Glyco_hydro_9"/>
</dbReference>
<comment type="catalytic activity">
    <reaction evidence="1">
        <text>Endohydrolysis of (1-&gt;4)-beta-D-glucosidic linkages in cellulose, lichenin and cereal beta-D-glucans.</text>
        <dbReference type="EC" id="3.2.1.4"/>
    </reaction>
</comment>
<evidence type="ECO:0000256" key="3">
    <source>
        <dbReference type="ARBA" id="ARBA00012601"/>
    </source>
</evidence>
<dbReference type="Proteomes" id="UP000554482">
    <property type="component" value="Unassembled WGS sequence"/>
</dbReference>
<dbReference type="InterPro" id="IPR012341">
    <property type="entry name" value="6hp_glycosidase-like_sf"/>
</dbReference>
<evidence type="ECO:0000313" key="10">
    <source>
        <dbReference type="EMBL" id="KAF5203763.1"/>
    </source>
</evidence>
<organism evidence="10 11">
    <name type="scientific">Thalictrum thalictroides</name>
    <name type="common">Rue-anemone</name>
    <name type="synonym">Anemone thalictroides</name>
    <dbReference type="NCBI Taxonomy" id="46969"/>
    <lineage>
        <taxon>Eukaryota</taxon>
        <taxon>Viridiplantae</taxon>
        <taxon>Streptophyta</taxon>
        <taxon>Embryophyta</taxon>
        <taxon>Tracheophyta</taxon>
        <taxon>Spermatophyta</taxon>
        <taxon>Magnoliopsida</taxon>
        <taxon>Ranunculales</taxon>
        <taxon>Ranunculaceae</taxon>
        <taxon>Thalictroideae</taxon>
        <taxon>Thalictrum</taxon>
    </lineage>
</organism>
<keyword evidence="8" id="KW-0624">Polysaccharide degradation</keyword>
<keyword evidence="7" id="KW-0326">Glycosidase</keyword>
<evidence type="ECO:0000256" key="2">
    <source>
        <dbReference type="ARBA" id="ARBA00007072"/>
    </source>
</evidence>
<feature type="domain" description="Glycoside hydrolase family 9" evidence="9">
    <location>
        <begin position="5"/>
        <end position="87"/>
    </location>
</feature>
<dbReference type="SUPFAM" id="SSF48208">
    <property type="entry name" value="Six-hairpin glycosidases"/>
    <property type="match status" value="1"/>
</dbReference>
<keyword evidence="4" id="KW-0378">Hydrolase</keyword>
<comment type="similarity">
    <text evidence="2">Belongs to the glycosyl hydrolase 9 (cellulase E) family.</text>
</comment>
<reference evidence="10 11" key="1">
    <citation type="submission" date="2020-06" db="EMBL/GenBank/DDBJ databases">
        <title>Transcriptomic and genomic resources for Thalictrum thalictroides and T. hernandezii: Facilitating candidate gene discovery in an emerging model plant lineage.</title>
        <authorList>
            <person name="Arias T."/>
            <person name="Riano-Pachon D.M."/>
            <person name="Di Stilio V.S."/>
        </authorList>
    </citation>
    <scope>NUCLEOTIDE SEQUENCE [LARGE SCALE GENOMIC DNA]</scope>
    <source>
        <strain evidence="11">cv. WT478/WT964</strain>
        <tissue evidence="10">Leaves</tissue>
    </source>
</reference>